<dbReference type="Proteomes" id="UP000035065">
    <property type="component" value="Unassembled WGS sequence"/>
</dbReference>
<name>F1YFN4_9ACTN</name>
<dbReference type="RefSeq" id="WP_009678050.1">
    <property type="nucleotide sequence ID" value="NZ_AEUD01000002.1"/>
</dbReference>
<evidence type="ECO:0000256" key="1">
    <source>
        <dbReference type="SAM" id="MobiDB-lite"/>
    </source>
</evidence>
<dbReference type="eggNOG" id="COG1540">
    <property type="taxonomic scope" value="Bacteria"/>
</dbReference>
<accession>F1YFN4</accession>
<evidence type="ECO:0000313" key="3">
    <source>
        <dbReference type="Proteomes" id="UP000035065"/>
    </source>
</evidence>
<dbReference type="AlphaFoldDB" id="F1YFN4"/>
<feature type="region of interest" description="Disordered" evidence="1">
    <location>
        <begin position="1"/>
        <end position="33"/>
    </location>
</feature>
<evidence type="ECO:0008006" key="4">
    <source>
        <dbReference type="Google" id="ProtNLM"/>
    </source>
</evidence>
<sequence>MRRSKSVARQDRRADEPAPSSVPSTTAVDPQKSGKSSLLVLTGLIDKAQRLQQPAVAKYVRRIRRKYPDEGPEQVIRRLEKHYLRTVTASGGAVGATAAVPGVGTLTAVSAITAESALFIEASALLALAIAEVHGIAPTDGERRKALVLAVALGEEGATVVGKALGARSSDAIAKLGVPGIPGANLNTINRALGNKFIKKFTIGKAPVVMGKLVPGGIGAVIGGVGNRALGSRVIRNSREAFGPPPHFWDVDGEVIAPRRAIEAG</sequence>
<evidence type="ECO:0000313" key="2">
    <source>
        <dbReference type="EMBL" id="EGD56666.1"/>
    </source>
</evidence>
<feature type="compositionally biased region" description="Polar residues" evidence="1">
    <location>
        <begin position="21"/>
        <end position="33"/>
    </location>
</feature>
<proteinExistence type="predicted"/>
<gene>
    <name evidence="2" type="ORF">SCNU_03907</name>
</gene>
<dbReference type="OrthoDB" id="4422408at2"/>
<reference evidence="2 3" key="1">
    <citation type="journal article" date="2011" name="J. Bacteriol.">
        <title>Draft Genome Sequence of Gordonia neofelifaecis NRRL B-59395, a Cholesterol-Degrading Actinomycete.</title>
        <authorList>
            <person name="Ge F."/>
            <person name="Li W."/>
            <person name="Chen G."/>
            <person name="Liu Y."/>
            <person name="Zhang G."/>
            <person name="Yong B."/>
            <person name="Wang Q."/>
            <person name="Wang N."/>
            <person name="Huang Z."/>
            <person name="Li W."/>
            <person name="Wang J."/>
            <person name="Wu C."/>
            <person name="Xie Q."/>
            <person name="Liu G."/>
        </authorList>
    </citation>
    <scope>NUCLEOTIDE SEQUENCE [LARGE SCALE GENOMIC DNA]</scope>
    <source>
        <strain evidence="2 3">NRRL B-59395</strain>
    </source>
</reference>
<organism evidence="2 3">
    <name type="scientific">Gordonia neofelifaecis NRRL B-59395</name>
    <dbReference type="NCBI Taxonomy" id="644548"/>
    <lineage>
        <taxon>Bacteria</taxon>
        <taxon>Bacillati</taxon>
        <taxon>Actinomycetota</taxon>
        <taxon>Actinomycetes</taxon>
        <taxon>Mycobacteriales</taxon>
        <taxon>Gordoniaceae</taxon>
        <taxon>Gordonia</taxon>
    </lineage>
</organism>
<dbReference type="EMBL" id="AEUD01000002">
    <property type="protein sequence ID" value="EGD56666.1"/>
    <property type="molecule type" value="Genomic_DNA"/>
</dbReference>
<protein>
    <recommendedName>
        <fullName evidence="4">Di-and tripeptidase</fullName>
    </recommendedName>
</protein>
<comment type="caution">
    <text evidence="2">The sequence shown here is derived from an EMBL/GenBank/DDBJ whole genome shotgun (WGS) entry which is preliminary data.</text>
</comment>
<dbReference type="STRING" id="644548.SCNU_03907"/>
<keyword evidence="3" id="KW-1185">Reference proteome</keyword>